<evidence type="ECO:0000313" key="3">
    <source>
        <dbReference type="Proteomes" id="UP000717364"/>
    </source>
</evidence>
<feature type="compositionally biased region" description="Low complexity" evidence="1">
    <location>
        <begin position="171"/>
        <end position="203"/>
    </location>
</feature>
<proteinExistence type="predicted"/>
<feature type="region of interest" description="Disordered" evidence="1">
    <location>
        <begin position="140"/>
        <end position="203"/>
    </location>
</feature>
<accession>A0A947DBI5</accession>
<dbReference type="EMBL" id="JADOES010000003">
    <property type="protein sequence ID" value="MBT9314102.1"/>
    <property type="molecule type" value="Genomic_DNA"/>
</dbReference>
<evidence type="ECO:0000313" key="2">
    <source>
        <dbReference type="EMBL" id="MBT9314102.1"/>
    </source>
</evidence>
<dbReference type="AlphaFoldDB" id="A0A947DBI5"/>
<comment type="caution">
    <text evidence="2">The sequence shown here is derived from an EMBL/GenBank/DDBJ whole genome shotgun (WGS) entry which is preliminary data.</text>
</comment>
<name>A0A947DBI5_9CYAN</name>
<sequence>MVGRYQHVFPFVLAAVAVIITGKDAVKQPVWAQASPPIVCSYDPSTGIPNPLGMRTFITLTETDGSTEVGYEQFGAVVPGPAEAVLTTERSLVFPNRSIDAVRQLLLNSPNYYQRLVGFNDPDGFAPVNATLICRAEAVAARPGSTRPKPARVGSERSPQRPAASAELPDLSGNPSSRSPSSDLPVLGDDGPRGSTGSSTTPTFYDTIAGLADGNYRYVSGPAAVDRVYSDQELLNRGGVLFIFRKTGDEIIGSYSYIDGEAICVIGRVSGNTVSGQAYPDNGVARDLAEDFMAWGPAKFLRVRRTRGDEGERYYSSATLELNDFSKINAGSVLPPSSCE</sequence>
<reference evidence="2" key="2">
    <citation type="journal article" date="2021" name="Mar. Drugs">
        <title>Genome Reduction and Secondary Metabolism of the Marine Sponge-Associated Cyanobacterium Leptothoe.</title>
        <authorList>
            <person name="Konstantinou D."/>
            <person name="Popin R.V."/>
            <person name="Fewer D.P."/>
            <person name="Sivonen K."/>
            <person name="Gkelis S."/>
        </authorList>
    </citation>
    <scope>NUCLEOTIDE SEQUENCE</scope>
    <source>
        <strain evidence="2">TAU-MAC 1115</strain>
    </source>
</reference>
<gene>
    <name evidence="2" type="ORF">IXB50_01525</name>
</gene>
<evidence type="ECO:0000256" key="1">
    <source>
        <dbReference type="SAM" id="MobiDB-lite"/>
    </source>
</evidence>
<protein>
    <submittedName>
        <fullName evidence="2">Uncharacterized protein</fullName>
    </submittedName>
</protein>
<organism evidence="2 3">
    <name type="scientific">Leptothoe spongobia TAU-MAC 1115</name>
    <dbReference type="NCBI Taxonomy" id="1967444"/>
    <lineage>
        <taxon>Bacteria</taxon>
        <taxon>Bacillati</taxon>
        <taxon>Cyanobacteriota</taxon>
        <taxon>Cyanophyceae</taxon>
        <taxon>Nodosilineales</taxon>
        <taxon>Cymatolegaceae</taxon>
        <taxon>Leptothoe</taxon>
        <taxon>Leptothoe spongobia</taxon>
    </lineage>
</organism>
<reference evidence="2" key="1">
    <citation type="submission" date="2020-11" db="EMBL/GenBank/DDBJ databases">
        <authorList>
            <person name="Konstantinou D."/>
            <person name="Gkelis S."/>
            <person name="Popin R."/>
            <person name="Fewer D."/>
            <person name="Sivonen K."/>
        </authorList>
    </citation>
    <scope>NUCLEOTIDE SEQUENCE</scope>
    <source>
        <strain evidence="2">TAU-MAC 1115</strain>
    </source>
</reference>
<dbReference type="RefSeq" id="WP_215607180.1">
    <property type="nucleotide sequence ID" value="NZ_JADOES010000003.1"/>
</dbReference>
<dbReference type="Proteomes" id="UP000717364">
    <property type="component" value="Unassembled WGS sequence"/>
</dbReference>
<keyword evidence="3" id="KW-1185">Reference proteome</keyword>